<dbReference type="RefSeq" id="WP_377186958.1">
    <property type="nucleotide sequence ID" value="NZ_JBHUPD010000003.1"/>
</dbReference>
<feature type="transmembrane region" description="Helical" evidence="1">
    <location>
        <begin position="20"/>
        <end position="41"/>
    </location>
</feature>
<dbReference type="Pfam" id="PF09527">
    <property type="entry name" value="ATPase_gene1"/>
    <property type="match status" value="1"/>
</dbReference>
<reference evidence="3" key="1">
    <citation type="journal article" date="2019" name="Int. J. Syst. Evol. Microbiol.">
        <title>The Global Catalogue of Microorganisms (GCM) 10K type strain sequencing project: providing services to taxonomists for standard genome sequencing and annotation.</title>
        <authorList>
            <consortium name="The Broad Institute Genomics Platform"/>
            <consortium name="The Broad Institute Genome Sequencing Center for Infectious Disease"/>
            <person name="Wu L."/>
            <person name="Ma J."/>
        </authorList>
    </citation>
    <scope>NUCLEOTIDE SEQUENCE [LARGE SCALE GENOMIC DNA]</scope>
    <source>
        <strain evidence="3">KCTC 22437</strain>
    </source>
</reference>
<keyword evidence="3" id="KW-1185">Reference proteome</keyword>
<dbReference type="InterPro" id="IPR032820">
    <property type="entry name" value="ATPase_put"/>
</dbReference>
<keyword evidence="1" id="KW-0472">Membrane</keyword>
<keyword evidence="1" id="KW-0812">Transmembrane</keyword>
<dbReference type="Proteomes" id="UP001597557">
    <property type="component" value="Unassembled WGS sequence"/>
</dbReference>
<dbReference type="EMBL" id="JBHUPD010000003">
    <property type="protein sequence ID" value="MFD2873698.1"/>
    <property type="molecule type" value="Genomic_DNA"/>
</dbReference>
<keyword evidence="1" id="KW-1133">Transmembrane helix</keyword>
<evidence type="ECO:0000313" key="2">
    <source>
        <dbReference type="EMBL" id="MFD2873698.1"/>
    </source>
</evidence>
<accession>A0ABW5YEH2</accession>
<comment type="caution">
    <text evidence="2">The sequence shown here is derived from an EMBL/GenBank/DDBJ whole genome shotgun (WGS) entry which is preliminary data.</text>
</comment>
<gene>
    <name evidence="2" type="ORF">ACFS5N_14525</name>
</gene>
<proteinExistence type="predicted"/>
<sequence length="76" mass="8332">MAKTEQDNGAGNKNTVTNYARFMGMAFQMLVIIGLFTFAGYKIDQSAGHDTKWVTATLALVGVFIALFIVIRSIKN</sequence>
<evidence type="ECO:0000256" key="1">
    <source>
        <dbReference type="SAM" id="Phobius"/>
    </source>
</evidence>
<evidence type="ECO:0000313" key="3">
    <source>
        <dbReference type="Proteomes" id="UP001597557"/>
    </source>
</evidence>
<name>A0ABW5YEH2_9SPHI</name>
<protein>
    <submittedName>
        <fullName evidence="2">AtpZ/AtpI family protein</fullName>
    </submittedName>
</protein>
<organism evidence="2 3">
    <name type="scientific">Mucilaginibacter ximonensis</name>
    <dbReference type="NCBI Taxonomy" id="538021"/>
    <lineage>
        <taxon>Bacteria</taxon>
        <taxon>Pseudomonadati</taxon>
        <taxon>Bacteroidota</taxon>
        <taxon>Sphingobacteriia</taxon>
        <taxon>Sphingobacteriales</taxon>
        <taxon>Sphingobacteriaceae</taxon>
        <taxon>Mucilaginibacter</taxon>
    </lineage>
</organism>
<feature type="transmembrane region" description="Helical" evidence="1">
    <location>
        <begin position="53"/>
        <end position="74"/>
    </location>
</feature>